<dbReference type="InParanoid" id="A0A251RUJ3"/>
<dbReference type="Gramene" id="mRNA:HanXRQr2_Chr17g0828201">
    <property type="protein sequence ID" value="mRNA:HanXRQr2_Chr17g0828201"/>
    <property type="gene ID" value="HanXRQr2_Chr17g0828201"/>
</dbReference>
<dbReference type="InterPro" id="IPR036047">
    <property type="entry name" value="F-box-like_dom_sf"/>
</dbReference>
<evidence type="ECO:0000313" key="4">
    <source>
        <dbReference type="Proteomes" id="UP000215914"/>
    </source>
</evidence>
<dbReference type="OrthoDB" id="1274461at2759"/>
<reference evidence="3" key="2">
    <citation type="submission" date="2017-02" db="EMBL/GenBank/DDBJ databases">
        <title>Sunflower complete genome.</title>
        <authorList>
            <person name="Langlade N."/>
            <person name="Munos S."/>
        </authorList>
    </citation>
    <scope>NUCLEOTIDE SEQUENCE [LARGE SCALE GENOMIC DNA]</scope>
    <source>
        <tissue evidence="3">Leaves</tissue>
    </source>
</reference>
<evidence type="ECO:0000313" key="2">
    <source>
        <dbReference type="EMBL" id="KAF5757562.1"/>
    </source>
</evidence>
<protein>
    <submittedName>
        <fullName evidence="2">F-box domain, FBD domain, leucine-rich repeat domain superfamily</fullName>
    </submittedName>
    <submittedName>
        <fullName evidence="3">Putative F-box domain, FBD domain, Leucine-rich repeat domain, L domain-like protein</fullName>
    </submittedName>
</protein>
<reference evidence="2" key="3">
    <citation type="submission" date="2020-06" db="EMBL/GenBank/DDBJ databases">
        <title>Helianthus annuus Genome sequencing and assembly Release 2.</title>
        <authorList>
            <person name="Gouzy J."/>
            <person name="Langlade N."/>
            <person name="Munos S."/>
        </authorList>
    </citation>
    <scope>NUCLEOTIDE SEQUENCE</scope>
    <source>
        <tissue evidence="2">Leaves</tissue>
    </source>
</reference>
<feature type="domain" description="FBD" evidence="1">
    <location>
        <begin position="290"/>
        <end position="363"/>
    </location>
</feature>
<dbReference type="EMBL" id="MNCJ02000332">
    <property type="protein sequence ID" value="KAF5757562.1"/>
    <property type="molecule type" value="Genomic_DNA"/>
</dbReference>
<evidence type="ECO:0000313" key="3">
    <source>
        <dbReference type="EMBL" id="OTF88022.1"/>
    </source>
</evidence>
<dbReference type="PANTHER" id="PTHR31639:SF326">
    <property type="entry name" value="F-BOX DOMAIN, FBD DOMAIN, F-BOX-LIKE DOMAIN SUPERFAMILY PROTEIN"/>
    <property type="match status" value="1"/>
</dbReference>
<keyword evidence="4" id="KW-1185">Reference proteome</keyword>
<dbReference type="AlphaFoldDB" id="A0A251RUJ3"/>
<evidence type="ECO:0000259" key="1">
    <source>
        <dbReference type="SMART" id="SM00579"/>
    </source>
</evidence>
<gene>
    <name evidence="3" type="ORF">HannXRQ_Chr17g0568471</name>
    <name evidence="2" type="ORF">HanXRQr2_Chr17g0828201</name>
</gene>
<dbReference type="InterPro" id="IPR001810">
    <property type="entry name" value="F-box_dom"/>
</dbReference>
<dbReference type="SUPFAM" id="SSF52047">
    <property type="entry name" value="RNI-like"/>
    <property type="match status" value="1"/>
</dbReference>
<dbReference type="Proteomes" id="UP000215914">
    <property type="component" value="Chromosome 17"/>
</dbReference>
<accession>A0A251RUJ3</accession>
<dbReference type="Pfam" id="PF00646">
    <property type="entry name" value="F-box"/>
    <property type="match status" value="1"/>
</dbReference>
<dbReference type="OMA" id="NIGDMEV"/>
<name>A0A251RUJ3_HELAN</name>
<dbReference type="SUPFAM" id="SSF81383">
    <property type="entry name" value="F-box domain"/>
    <property type="match status" value="1"/>
</dbReference>
<dbReference type="PANTHER" id="PTHR31639">
    <property type="entry name" value="F-BOX PROTEIN-LIKE"/>
    <property type="match status" value="1"/>
</dbReference>
<proteinExistence type="predicted"/>
<sequence>MEAQGLPLDRISSFPPNIIHTILTRMPLRDAFRTSTLSHNWRYHCRNIPKLRFDHQTLAVKLFHVIFSILLLHQGPILAFSLALPLTSCWEIDQNLSRDATLKEFTLRFQTGEAHKLLSAFFKLQELTVLNLFNCVFRPPVTFTGFNRLVKFSFHHVIITAEVFLPLISNCPLLKDFSLIGDEKHLLGCWDSNFLELFEYLPLLTHMCMSSYPVKCFTTGFIPQKLPTSLVHLKRLDLRGQRFGIEDDLLSTLSLVTSCDVEIIEMEMENQPTVAMSNGAMNLIDQQDYSYVILDHLRVIKITSFTNMKTGMDFVKLVLAKSPMLKKVDIHIHQQVDIHGELKIVKELIQYPRASAKAEIIINKEQPLCPKVPPKATHMQTWVIQPQNAVRRA</sequence>
<dbReference type="EMBL" id="CM007906">
    <property type="protein sequence ID" value="OTF88022.1"/>
    <property type="molecule type" value="Genomic_DNA"/>
</dbReference>
<dbReference type="InterPro" id="IPR032675">
    <property type="entry name" value="LRR_dom_sf"/>
</dbReference>
<dbReference type="Gene3D" id="3.80.10.10">
    <property type="entry name" value="Ribonuclease Inhibitor"/>
    <property type="match status" value="1"/>
</dbReference>
<dbReference type="InterPro" id="IPR006566">
    <property type="entry name" value="FBD"/>
</dbReference>
<reference evidence="2 4" key="1">
    <citation type="journal article" date="2017" name="Nature">
        <title>The sunflower genome provides insights into oil metabolism, flowering and Asterid evolution.</title>
        <authorList>
            <person name="Badouin H."/>
            <person name="Gouzy J."/>
            <person name="Grassa C.J."/>
            <person name="Murat F."/>
            <person name="Staton S.E."/>
            <person name="Cottret L."/>
            <person name="Lelandais-Briere C."/>
            <person name="Owens G.L."/>
            <person name="Carrere S."/>
            <person name="Mayjonade B."/>
            <person name="Legrand L."/>
            <person name="Gill N."/>
            <person name="Kane N.C."/>
            <person name="Bowers J.E."/>
            <person name="Hubner S."/>
            <person name="Bellec A."/>
            <person name="Berard A."/>
            <person name="Berges H."/>
            <person name="Blanchet N."/>
            <person name="Boniface M.C."/>
            <person name="Brunel D."/>
            <person name="Catrice O."/>
            <person name="Chaidir N."/>
            <person name="Claudel C."/>
            <person name="Donnadieu C."/>
            <person name="Faraut T."/>
            <person name="Fievet G."/>
            <person name="Helmstetter N."/>
            <person name="King M."/>
            <person name="Knapp S.J."/>
            <person name="Lai Z."/>
            <person name="Le Paslier M.C."/>
            <person name="Lippi Y."/>
            <person name="Lorenzon L."/>
            <person name="Mandel J.R."/>
            <person name="Marage G."/>
            <person name="Marchand G."/>
            <person name="Marquand E."/>
            <person name="Bret-Mestries E."/>
            <person name="Morien E."/>
            <person name="Nambeesan S."/>
            <person name="Nguyen T."/>
            <person name="Pegot-Espagnet P."/>
            <person name="Pouilly N."/>
            <person name="Raftis F."/>
            <person name="Sallet E."/>
            <person name="Schiex T."/>
            <person name="Thomas J."/>
            <person name="Vandecasteele C."/>
            <person name="Vares D."/>
            <person name="Vear F."/>
            <person name="Vautrin S."/>
            <person name="Crespi M."/>
            <person name="Mangin B."/>
            <person name="Burke J.M."/>
            <person name="Salse J."/>
            <person name="Munos S."/>
            <person name="Vincourt P."/>
            <person name="Rieseberg L.H."/>
            <person name="Langlade N.B."/>
        </authorList>
    </citation>
    <scope>NUCLEOTIDE SEQUENCE [LARGE SCALE GENOMIC DNA]</scope>
    <source>
        <strain evidence="4">cv. SF193</strain>
        <tissue evidence="2">Leaves</tissue>
    </source>
</reference>
<dbReference type="SMART" id="SM00579">
    <property type="entry name" value="FBD"/>
    <property type="match status" value="1"/>
</dbReference>
<organism evidence="3 4">
    <name type="scientific">Helianthus annuus</name>
    <name type="common">Common sunflower</name>
    <dbReference type="NCBI Taxonomy" id="4232"/>
    <lineage>
        <taxon>Eukaryota</taxon>
        <taxon>Viridiplantae</taxon>
        <taxon>Streptophyta</taxon>
        <taxon>Embryophyta</taxon>
        <taxon>Tracheophyta</taxon>
        <taxon>Spermatophyta</taxon>
        <taxon>Magnoliopsida</taxon>
        <taxon>eudicotyledons</taxon>
        <taxon>Gunneridae</taxon>
        <taxon>Pentapetalae</taxon>
        <taxon>asterids</taxon>
        <taxon>campanulids</taxon>
        <taxon>Asterales</taxon>
        <taxon>Asteraceae</taxon>
        <taxon>Asteroideae</taxon>
        <taxon>Heliantheae alliance</taxon>
        <taxon>Heliantheae</taxon>
        <taxon>Helianthus</taxon>
    </lineage>
</organism>